<dbReference type="GO" id="GO:0000166">
    <property type="term" value="F:nucleotide binding"/>
    <property type="evidence" value="ECO:0007669"/>
    <property type="project" value="InterPro"/>
</dbReference>
<dbReference type="SUPFAM" id="SSF55347">
    <property type="entry name" value="Glyceraldehyde-3-phosphate dehydrogenase-like, C-terminal domain"/>
    <property type="match status" value="1"/>
</dbReference>
<feature type="domain" description="Gfo/Idh/MocA-like oxidoreductase N-terminal" evidence="1">
    <location>
        <begin position="2"/>
        <end position="119"/>
    </location>
</feature>
<dbReference type="AlphaFoldDB" id="A0A0G0FYA5"/>
<gene>
    <name evidence="3" type="ORF">US31_C0002G0125</name>
</gene>
<organism evidence="3 4">
    <name type="scientific">Berkelbacteria bacterium GW2011_GWA1_36_9</name>
    <dbReference type="NCBI Taxonomy" id="1618331"/>
    <lineage>
        <taxon>Bacteria</taxon>
        <taxon>Candidatus Berkelbacteria</taxon>
    </lineage>
</organism>
<evidence type="ECO:0000259" key="1">
    <source>
        <dbReference type="Pfam" id="PF01408"/>
    </source>
</evidence>
<dbReference type="InterPro" id="IPR051450">
    <property type="entry name" value="Gfo/Idh/MocA_Oxidoreductases"/>
</dbReference>
<evidence type="ECO:0000259" key="2">
    <source>
        <dbReference type="Pfam" id="PF22725"/>
    </source>
</evidence>
<dbReference type="InterPro" id="IPR036291">
    <property type="entry name" value="NAD(P)-bd_dom_sf"/>
</dbReference>
<dbReference type="InterPro" id="IPR055170">
    <property type="entry name" value="GFO_IDH_MocA-like_dom"/>
</dbReference>
<dbReference type="Pfam" id="PF01408">
    <property type="entry name" value="GFO_IDH_MocA"/>
    <property type="match status" value="1"/>
</dbReference>
<dbReference type="SUPFAM" id="SSF51735">
    <property type="entry name" value="NAD(P)-binding Rossmann-fold domains"/>
    <property type="match status" value="1"/>
</dbReference>
<dbReference type="InterPro" id="IPR000683">
    <property type="entry name" value="Gfo/Idh/MocA-like_OxRdtase_N"/>
</dbReference>
<feature type="domain" description="GFO/IDH/MocA-like oxidoreductase" evidence="2">
    <location>
        <begin position="128"/>
        <end position="236"/>
    </location>
</feature>
<dbReference type="EMBL" id="LBSM01000002">
    <property type="protein sequence ID" value="KKQ18780.1"/>
    <property type="molecule type" value="Genomic_DNA"/>
</dbReference>
<dbReference type="PANTHER" id="PTHR43377">
    <property type="entry name" value="BILIVERDIN REDUCTASE A"/>
    <property type="match status" value="1"/>
</dbReference>
<protein>
    <submittedName>
        <fullName evidence="3">Oxidoreductase domain protein</fullName>
    </submittedName>
</protein>
<proteinExistence type="predicted"/>
<sequence>MNAGVIGVGNMGRHHTRNYAEISGVNLVAISDINPKIGKEIAEKFKCQYYENYKDLLKNEKLDLVTIAVPTKLHKKIALDCITAGVHILIEKPIALNVKDAKEVVEKARQKGVKFTVGHIERFNPAVLKLKEMIDSGKLGEIISVATFRLGPLPPQIKDVNVVVDIGVHDIDIMNWFFSRLPRKIVAQGGKALLKNHEDHVEAFLDYGNGSGIMMANWITPLKVRKLTVSGKKAYVELNYITQELNFYESKVMESYDDFGDFLIKFGDGQDKKTIAVNNIEPLKAEIKSFIKAIKENGRPAVTAREAIDALDIACRIDRMIRRA</sequence>
<evidence type="ECO:0000313" key="3">
    <source>
        <dbReference type="EMBL" id="KKQ18780.1"/>
    </source>
</evidence>
<reference evidence="3 4" key="1">
    <citation type="journal article" date="2015" name="Nature">
        <title>rRNA introns, odd ribosomes, and small enigmatic genomes across a large radiation of phyla.</title>
        <authorList>
            <person name="Brown C.T."/>
            <person name="Hug L.A."/>
            <person name="Thomas B.C."/>
            <person name="Sharon I."/>
            <person name="Castelle C.J."/>
            <person name="Singh A."/>
            <person name="Wilkins M.J."/>
            <person name="Williams K.H."/>
            <person name="Banfield J.F."/>
        </authorList>
    </citation>
    <scope>NUCLEOTIDE SEQUENCE [LARGE SCALE GENOMIC DNA]</scope>
</reference>
<dbReference type="Gene3D" id="3.40.50.720">
    <property type="entry name" value="NAD(P)-binding Rossmann-like Domain"/>
    <property type="match status" value="1"/>
</dbReference>
<accession>A0A0G0FYA5</accession>
<dbReference type="Gene3D" id="3.30.360.10">
    <property type="entry name" value="Dihydrodipicolinate Reductase, domain 2"/>
    <property type="match status" value="1"/>
</dbReference>
<name>A0A0G0FYA5_9BACT</name>
<evidence type="ECO:0000313" key="4">
    <source>
        <dbReference type="Proteomes" id="UP000034508"/>
    </source>
</evidence>
<comment type="caution">
    <text evidence="3">The sequence shown here is derived from an EMBL/GenBank/DDBJ whole genome shotgun (WGS) entry which is preliminary data.</text>
</comment>
<dbReference type="Proteomes" id="UP000034508">
    <property type="component" value="Unassembled WGS sequence"/>
</dbReference>
<dbReference type="PANTHER" id="PTHR43377:SF1">
    <property type="entry name" value="BILIVERDIN REDUCTASE A"/>
    <property type="match status" value="1"/>
</dbReference>
<dbReference type="Pfam" id="PF22725">
    <property type="entry name" value="GFO_IDH_MocA_C3"/>
    <property type="match status" value="1"/>
</dbReference>